<sequence>YRDLDFYITGESYAVKQSTIAGHYVPQLAALVLGNPLLDLEFSINNGGYLWSHGLISDRTYKFTRKVCNTSREWLELFVTSNVSDACAKVSSMVDDESGNVNVYDVILDDCVSNSETQTRALQGKVTKPSKFQKKRYQCPLLWYPLQIVQKGVDLCIEDEIFAYMNRADVQEALHANTTDTIPGPWGLCDGPLLYDPKDRGINIIPVLSDLLKAGIQMILYGGDQDSLVPFSGTRSIANKLAKQLHLFTVKPYGAWYDEQQIGGWTESFGKRRKGMNESMLTFATVRGAAHAVPYTNPSQGLTLYRSFIRGLPLPLPPSPLPINRLNKLATACGLCDENIKRDARGKVTNVKRKFTRPFTYTTKRKK</sequence>
<dbReference type="Gene3D" id="3.40.50.1820">
    <property type="entry name" value="alpha/beta hydrolase"/>
    <property type="match status" value="1"/>
</dbReference>
<dbReference type="InterPro" id="IPR001563">
    <property type="entry name" value="Peptidase_S10"/>
</dbReference>
<comment type="similarity">
    <text evidence="1">Belongs to the peptidase S10 family.</text>
</comment>
<feature type="non-terminal residue" evidence="2">
    <location>
        <position position="367"/>
    </location>
</feature>
<dbReference type="GO" id="GO:0005773">
    <property type="term" value="C:vacuole"/>
    <property type="evidence" value="ECO:0007669"/>
    <property type="project" value="TreeGrafter"/>
</dbReference>
<dbReference type="GO" id="GO:0006508">
    <property type="term" value="P:proteolysis"/>
    <property type="evidence" value="ECO:0007669"/>
    <property type="project" value="InterPro"/>
</dbReference>
<dbReference type="PANTHER" id="PTHR11802:SF349">
    <property type="entry name" value="SERINE CARBOXYPEPTIDASE-LIKE 46"/>
    <property type="match status" value="1"/>
</dbReference>
<dbReference type="SUPFAM" id="SSF53474">
    <property type="entry name" value="alpha/beta-Hydrolases"/>
    <property type="match status" value="1"/>
</dbReference>
<dbReference type="OMA" id="CLSSINM"/>
<name>A0AA38LIV4_TAXCH</name>
<evidence type="ECO:0000313" key="2">
    <source>
        <dbReference type="EMBL" id="KAH9324395.1"/>
    </source>
</evidence>
<dbReference type="AlphaFoldDB" id="A0AA38LIV4"/>
<evidence type="ECO:0000256" key="1">
    <source>
        <dbReference type="ARBA" id="ARBA00009431"/>
    </source>
</evidence>
<organism evidence="2 3">
    <name type="scientific">Taxus chinensis</name>
    <name type="common">Chinese yew</name>
    <name type="synonym">Taxus wallichiana var. chinensis</name>
    <dbReference type="NCBI Taxonomy" id="29808"/>
    <lineage>
        <taxon>Eukaryota</taxon>
        <taxon>Viridiplantae</taxon>
        <taxon>Streptophyta</taxon>
        <taxon>Embryophyta</taxon>
        <taxon>Tracheophyta</taxon>
        <taxon>Spermatophyta</taxon>
        <taxon>Pinopsida</taxon>
        <taxon>Pinidae</taxon>
        <taxon>Conifers II</taxon>
        <taxon>Cupressales</taxon>
        <taxon>Taxaceae</taxon>
        <taxon>Taxus</taxon>
    </lineage>
</organism>
<dbReference type="Gene3D" id="6.10.250.940">
    <property type="match status" value="1"/>
</dbReference>
<dbReference type="PANTHER" id="PTHR11802">
    <property type="entry name" value="SERINE PROTEASE FAMILY S10 SERINE CARBOXYPEPTIDASE"/>
    <property type="match status" value="1"/>
</dbReference>
<feature type="non-terminal residue" evidence="2">
    <location>
        <position position="1"/>
    </location>
</feature>
<dbReference type="EMBL" id="JAHRHJ020000002">
    <property type="protein sequence ID" value="KAH9324395.1"/>
    <property type="molecule type" value="Genomic_DNA"/>
</dbReference>
<dbReference type="Pfam" id="PF00450">
    <property type="entry name" value="Peptidase_S10"/>
    <property type="match status" value="1"/>
</dbReference>
<reference evidence="2 3" key="1">
    <citation type="journal article" date="2021" name="Nat. Plants">
        <title>The Taxus genome provides insights into paclitaxel biosynthesis.</title>
        <authorList>
            <person name="Xiong X."/>
            <person name="Gou J."/>
            <person name="Liao Q."/>
            <person name="Li Y."/>
            <person name="Zhou Q."/>
            <person name="Bi G."/>
            <person name="Li C."/>
            <person name="Du R."/>
            <person name="Wang X."/>
            <person name="Sun T."/>
            <person name="Guo L."/>
            <person name="Liang H."/>
            <person name="Lu P."/>
            <person name="Wu Y."/>
            <person name="Zhang Z."/>
            <person name="Ro D.K."/>
            <person name="Shang Y."/>
            <person name="Huang S."/>
            <person name="Yan J."/>
        </authorList>
    </citation>
    <scope>NUCLEOTIDE SEQUENCE [LARGE SCALE GENOMIC DNA]</scope>
    <source>
        <strain evidence="2">Ta-2019</strain>
    </source>
</reference>
<protein>
    <submittedName>
        <fullName evidence="2">Uncharacterized protein</fullName>
    </submittedName>
</protein>
<dbReference type="InterPro" id="IPR029058">
    <property type="entry name" value="AB_hydrolase_fold"/>
</dbReference>
<keyword evidence="3" id="KW-1185">Reference proteome</keyword>
<dbReference type="GO" id="GO:0004185">
    <property type="term" value="F:serine-type carboxypeptidase activity"/>
    <property type="evidence" value="ECO:0007669"/>
    <property type="project" value="InterPro"/>
</dbReference>
<comment type="caution">
    <text evidence="2">The sequence shown here is derived from an EMBL/GenBank/DDBJ whole genome shotgun (WGS) entry which is preliminary data.</text>
</comment>
<accession>A0AA38LIV4</accession>
<dbReference type="Proteomes" id="UP000824469">
    <property type="component" value="Unassembled WGS sequence"/>
</dbReference>
<gene>
    <name evidence="2" type="ORF">KI387_004573</name>
</gene>
<evidence type="ECO:0000313" key="3">
    <source>
        <dbReference type="Proteomes" id="UP000824469"/>
    </source>
</evidence>
<dbReference type="Gene3D" id="3.40.50.11320">
    <property type="match status" value="1"/>
</dbReference>
<proteinExistence type="inferred from homology"/>